<dbReference type="GO" id="GO:0043021">
    <property type="term" value="F:ribonucleoprotein complex binding"/>
    <property type="evidence" value="ECO:0007669"/>
    <property type="project" value="UniProtKB-UniRule"/>
</dbReference>
<dbReference type="InterPro" id="IPR036322">
    <property type="entry name" value="WD40_repeat_dom_sf"/>
</dbReference>
<proteinExistence type="inferred from homology"/>
<dbReference type="InterPro" id="IPR001680">
    <property type="entry name" value="WD40_rpt"/>
</dbReference>
<evidence type="ECO:0000256" key="5">
    <source>
        <dbReference type="ARBA" id="ARBA00023242"/>
    </source>
</evidence>
<comment type="similarity">
    <text evidence="6">Belongs to the WD repeat WDR12/YTM1 family.</text>
</comment>
<dbReference type="STRING" id="10195.A0A3M7PJN2"/>
<evidence type="ECO:0000256" key="6">
    <source>
        <dbReference type="HAMAP-Rule" id="MF_03029"/>
    </source>
</evidence>
<feature type="repeat" description="WD" evidence="7">
    <location>
        <begin position="150"/>
        <end position="190"/>
    </location>
</feature>
<organism evidence="9 10">
    <name type="scientific">Brachionus plicatilis</name>
    <name type="common">Marine rotifer</name>
    <name type="synonym">Brachionus muelleri</name>
    <dbReference type="NCBI Taxonomy" id="10195"/>
    <lineage>
        <taxon>Eukaryota</taxon>
        <taxon>Metazoa</taxon>
        <taxon>Spiralia</taxon>
        <taxon>Gnathifera</taxon>
        <taxon>Rotifera</taxon>
        <taxon>Eurotatoria</taxon>
        <taxon>Monogononta</taxon>
        <taxon>Pseudotrocha</taxon>
        <taxon>Ploima</taxon>
        <taxon>Brachionidae</taxon>
        <taxon>Brachionus</taxon>
    </lineage>
</organism>
<dbReference type="PANTHER" id="PTHR19855">
    <property type="entry name" value="WD40 REPEAT PROTEIN 12, 37"/>
    <property type="match status" value="1"/>
</dbReference>
<dbReference type="Pfam" id="PF08154">
    <property type="entry name" value="NLE"/>
    <property type="match status" value="1"/>
</dbReference>
<keyword evidence="2 6" id="KW-0698">rRNA processing</keyword>
<dbReference type="InterPro" id="IPR015943">
    <property type="entry name" value="WD40/YVTN_repeat-like_dom_sf"/>
</dbReference>
<dbReference type="GO" id="GO:0005730">
    <property type="term" value="C:nucleolus"/>
    <property type="evidence" value="ECO:0007669"/>
    <property type="project" value="UniProtKB-SubCell"/>
</dbReference>
<evidence type="ECO:0000256" key="7">
    <source>
        <dbReference type="PROSITE-ProRule" id="PRU00221"/>
    </source>
</evidence>
<comment type="function">
    <text evidence="6">Required for maturation of ribosomal RNAs and formation of the large ribosomal subunit.</text>
</comment>
<dbReference type="SUPFAM" id="SSF50978">
    <property type="entry name" value="WD40 repeat-like"/>
    <property type="match status" value="1"/>
</dbReference>
<dbReference type="PROSITE" id="PS00678">
    <property type="entry name" value="WD_REPEATS_1"/>
    <property type="match status" value="2"/>
</dbReference>
<keyword evidence="10" id="KW-1185">Reference proteome</keyword>
<accession>A0A3M7PJN2</accession>
<dbReference type="InterPro" id="IPR028599">
    <property type="entry name" value="WDR12/Ytm1"/>
</dbReference>
<dbReference type="Proteomes" id="UP000276133">
    <property type="component" value="Unassembled WGS sequence"/>
</dbReference>
<dbReference type="CDD" id="cd00200">
    <property type="entry name" value="WD40"/>
    <property type="match status" value="1"/>
</dbReference>
<comment type="subcellular location">
    <subcellularLocation>
        <location evidence="6">Nucleus</location>
        <location evidence="6">Nucleolus</location>
    </subcellularLocation>
    <subcellularLocation>
        <location evidence="6">Nucleus</location>
        <location evidence="6">Nucleoplasm</location>
    </subcellularLocation>
</comment>
<dbReference type="GO" id="GO:0000466">
    <property type="term" value="P:maturation of 5.8S rRNA from tricistronic rRNA transcript (SSU-rRNA, 5.8S rRNA, LSU-rRNA)"/>
    <property type="evidence" value="ECO:0007669"/>
    <property type="project" value="UniProtKB-UniRule"/>
</dbReference>
<keyword evidence="4" id="KW-0677">Repeat</keyword>
<dbReference type="HAMAP" id="MF_03029">
    <property type="entry name" value="WDR12"/>
    <property type="match status" value="1"/>
</dbReference>
<feature type="domain" description="NLE" evidence="8">
    <location>
        <begin position="14"/>
        <end position="83"/>
    </location>
</feature>
<dbReference type="InterPro" id="IPR012972">
    <property type="entry name" value="NLE"/>
</dbReference>
<dbReference type="AlphaFoldDB" id="A0A3M7PJN2"/>
<protein>
    <recommendedName>
        <fullName evidence="6">Ribosome biogenesis protein WDR12 homolog</fullName>
    </recommendedName>
</protein>
<dbReference type="PROSITE" id="PS50082">
    <property type="entry name" value="WD_REPEATS_2"/>
    <property type="match status" value="5"/>
</dbReference>
<gene>
    <name evidence="9" type="ORF">BpHYR1_009801</name>
</gene>
<evidence type="ECO:0000256" key="1">
    <source>
        <dbReference type="ARBA" id="ARBA00022517"/>
    </source>
</evidence>
<feature type="repeat" description="WD" evidence="7">
    <location>
        <begin position="194"/>
        <end position="235"/>
    </location>
</feature>
<evidence type="ECO:0000313" key="9">
    <source>
        <dbReference type="EMBL" id="RMZ99203.1"/>
    </source>
</evidence>
<evidence type="ECO:0000256" key="3">
    <source>
        <dbReference type="ARBA" id="ARBA00022574"/>
    </source>
</evidence>
<evidence type="ECO:0000313" key="10">
    <source>
        <dbReference type="Proteomes" id="UP000276133"/>
    </source>
</evidence>
<feature type="repeat" description="WD" evidence="7">
    <location>
        <begin position="257"/>
        <end position="297"/>
    </location>
</feature>
<dbReference type="Gene3D" id="2.130.10.10">
    <property type="entry name" value="YVTN repeat-like/Quinoprotein amine dehydrogenase"/>
    <property type="match status" value="1"/>
</dbReference>
<dbReference type="GO" id="GO:0005654">
    <property type="term" value="C:nucleoplasm"/>
    <property type="evidence" value="ECO:0007669"/>
    <property type="project" value="UniProtKB-SubCell"/>
</dbReference>
<dbReference type="SMART" id="SM00320">
    <property type="entry name" value="WD40"/>
    <property type="match status" value="7"/>
</dbReference>
<sequence>MNGNMENSDHSQLMVKFFTKNTKYSIADNPYSIPASSTIQNLNALIIGILKSDDNELETDFSTIEFDFYINGQYLSSTLDDLIQTISDIKVESVIEIEYAERNAAPQPIDSIILDDWVSSIKGLNDLILVGCYDNSVQIWNTSGNQLVLLPGHTGPVKSVAWLNESQVMSSSHDQSILIWHLAPKNKLIKTQKCVGHAESVECLDISEDRSKFVSGSWDKMIKLWNLLDESELEENSVSKKKKSDVPTQIKTPLITLSGHGENVSGCRWMDEKNVCTCSWDHTIRLWDMFSGQESQCLKSVNKIYVTIDYSRVNGLISAGCNDSLVRIYDPRSTEGNLVKISLTSHTGWVSSVCWSKKDQNLLVTGSYDNTAKLWDIRNPKTSMYDMVGHEDKVLCVDWTWENLIVSGAADNTFKMYQA</sequence>
<comment type="caution">
    <text evidence="9">The sequence shown here is derived from an EMBL/GenBank/DDBJ whole genome shotgun (WGS) entry which is preliminary data.</text>
</comment>
<dbReference type="PROSITE" id="PS50294">
    <property type="entry name" value="WD_REPEATS_REGION"/>
    <property type="match status" value="4"/>
</dbReference>
<feature type="repeat" description="WD" evidence="7">
    <location>
        <begin position="343"/>
        <end position="385"/>
    </location>
</feature>
<dbReference type="InterPro" id="IPR020472">
    <property type="entry name" value="WD40_PAC1"/>
</dbReference>
<evidence type="ECO:0000259" key="8">
    <source>
        <dbReference type="Pfam" id="PF08154"/>
    </source>
</evidence>
<evidence type="ECO:0000256" key="4">
    <source>
        <dbReference type="ARBA" id="ARBA00022737"/>
    </source>
</evidence>
<dbReference type="PANTHER" id="PTHR19855:SF11">
    <property type="entry name" value="RIBOSOME BIOGENESIS PROTEIN WDR12"/>
    <property type="match status" value="1"/>
</dbReference>
<dbReference type="OrthoDB" id="10251381at2759"/>
<feature type="repeat" description="WD" evidence="7">
    <location>
        <begin position="387"/>
        <end position="419"/>
    </location>
</feature>
<dbReference type="Pfam" id="PF00400">
    <property type="entry name" value="WD40"/>
    <property type="match status" value="5"/>
</dbReference>
<dbReference type="GO" id="GO:0000463">
    <property type="term" value="P:maturation of LSU-rRNA from tricistronic rRNA transcript (SSU-rRNA, 5.8S rRNA, LSU-rRNA)"/>
    <property type="evidence" value="ECO:0007669"/>
    <property type="project" value="UniProtKB-UniRule"/>
</dbReference>
<evidence type="ECO:0000256" key="2">
    <source>
        <dbReference type="ARBA" id="ARBA00022552"/>
    </source>
</evidence>
<keyword evidence="1 6" id="KW-0690">Ribosome biogenesis</keyword>
<keyword evidence="3 7" id="KW-0853">WD repeat</keyword>
<keyword evidence="5 6" id="KW-0539">Nucleus</keyword>
<dbReference type="EMBL" id="REGN01010356">
    <property type="protein sequence ID" value="RMZ99203.1"/>
    <property type="molecule type" value="Genomic_DNA"/>
</dbReference>
<dbReference type="GO" id="GO:0030687">
    <property type="term" value="C:preribosome, large subunit precursor"/>
    <property type="evidence" value="ECO:0007669"/>
    <property type="project" value="UniProtKB-UniRule"/>
</dbReference>
<reference evidence="9 10" key="1">
    <citation type="journal article" date="2018" name="Sci. Rep.">
        <title>Genomic signatures of local adaptation to the degree of environmental predictability in rotifers.</title>
        <authorList>
            <person name="Franch-Gras L."/>
            <person name="Hahn C."/>
            <person name="Garcia-Roger E.M."/>
            <person name="Carmona M.J."/>
            <person name="Serra M."/>
            <person name="Gomez A."/>
        </authorList>
    </citation>
    <scope>NUCLEOTIDE SEQUENCE [LARGE SCALE GENOMIC DNA]</scope>
    <source>
        <strain evidence="9">HYR1</strain>
    </source>
</reference>
<name>A0A3M7PJN2_BRAPC</name>
<dbReference type="PRINTS" id="PR00320">
    <property type="entry name" value="GPROTEINBRPT"/>
</dbReference>
<dbReference type="InterPro" id="IPR019775">
    <property type="entry name" value="WD40_repeat_CS"/>
</dbReference>